<gene>
    <name evidence="2" type="ORF">PEB0149_005820</name>
</gene>
<dbReference type="EMBL" id="LXYT01000002">
    <property type="protein sequence ID" value="OLY43160.1"/>
    <property type="molecule type" value="Genomic_DNA"/>
</dbReference>
<dbReference type="RefSeq" id="WP_075870399.1">
    <property type="nucleotide sequence ID" value="NZ_CALYQA010000001.1"/>
</dbReference>
<dbReference type="InterPro" id="IPR005624">
    <property type="entry name" value="PduO/GlcC-like"/>
</dbReference>
<evidence type="ECO:0000256" key="1">
    <source>
        <dbReference type="SAM" id="SignalP"/>
    </source>
</evidence>
<dbReference type="Pfam" id="PF03928">
    <property type="entry name" value="HbpS-like"/>
    <property type="match status" value="1"/>
</dbReference>
<protein>
    <submittedName>
        <fullName evidence="2">Glc operon protein GlcG</fullName>
    </submittedName>
</protein>
<dbReference type="AlphaFoldDB" id="A0A1R0F876"/>
<dbReference type="InterPro" id="IPR038084">
    <property type="entry name" value="PduO/GlcC-like_sf"/>
</dbReference>
<dbReference type="PANTHER" id="PTHR34309">
    <property type="entry name" value="SLR1406 PROTEIN"/>
    <property type="match status" value="1"/>
</dbReference>
<dbReference type="InterPro" id="IPR052517">
    <property type="entry name" value="GlcG_carb_metab_protein"/>
</dbReference>
<dbReference type="GeneID" id="92991589"/>
<feature type="chain" id="PRO_5012412701" evidence="1">
    <location>
        <begin position="25"/>
        <end position="162"/>
    </location>
</feature>
<proteinExistence type="predicted"/>
<reference evidence="2 3" key="1">
    <citation type="submission" date="2016-12" db="EMBL/GenBank/DDBJ databases">
        <title>Comparative genomics of Bartonella apis.</title>
        <authorList>
            <person name="Engel P."/>
        </authorList>
    </citation>
    <scope>NUCLEOTIDE SEQUENCE [LARGE SCALE GENOMIC DNA]</scope>
    <source>
        <strain evidence="2 3">PEB0149</strain>
    </source>
</reference>
<dbReference type="SUPFAM" id="SSF143744">
    <property type="entry name" value="GlcG-like"/>
    <property type="match status" value="1"/>
</dbReference>
<dbReference type="Gene3D" id="3.30.450.150">
    <property type="entry name" value="Haem-degrading domain"/>
    <property type="match status" value="1"/>
</dbReference>
<dbReference type="PANTHER" id="PTHR34309:SF1">
    <property type="entry name" value="PROTEIN GLCG"/>
    <property type="match status" value="1"/>
</dbReference>
<dbReference type="Proteomes" id="UP000187344">
    <property type="component" value="Unassembled WGS sequence"/>
</dbReference>
<evidence type="ECO:0000313" key="2">
    <source>
        <dbReference type="EMBL" id="OLY43160.1"/>
    </source>
</evidence>
<dbReference type="OrthoDB" id="9815788at2"/>
<organism evidence="2 3">
    <name type="scientific">Bartonella apis</name>
    <dbReference type="NCBI Taxonomy" id="1686310"/>
    <lineage>
        <taxon>Bacteria</taxon>
        <taxon>Pseudomonadati</taxon>
        <taxon>Pseudomonadota</taxon>
        <taxon>Alphaproteobacteria</taxon>
        <taxon>Hyphomicrobiales</taxon>
        <taxon>Bartonellaceae</taxon>
        <taxon>Bartonella</taxon>
    </lineage>
</organism>
<name>A0A1R0F876_9HYPH</name>
<keyword evidence="3" id="KW-1185">Reference proteome</keyword>
<sequence>MKKTSRKLICLAFVASIFSSAAIAEYTTSMLSLDDARSLIAKGHTSADTLKVNVCMAVVDPSGSLITFDRMDRAPYGCVDAAIAKAKSAALFRVKTSVNMQRVNGDEPAIANTPHMVPLGGGVPVTNNDVVVGAVGVSGATNAMEVKIAEAMVAGYGVVPTK</sequence>
<comment type="caution">
    <text evidence="2">The sequence shown here is derived from an EMBL/GenBank/DDBJ whole genome shotgun (WGS) entry which is preliminary data.</text>
</comment>
<keyword evidence="1" id="KW-0732">Signal</keyword>
<evidence type="ECO:0000313" key="3">
    <source>
        <dbReference type="Proteomes" id="UP000187344"/>
    </source>
</evidence>
<feature type="signal peptide" evidence="1">
    <location>
        <begin position="1"/>
        <end position="24"/>
    </location>
</feature>
<accession>A0A1R0F876</accession>